<gene>
    <name evidence="3" type="ORF">SAMN05444278_101529</name>
</gene>
<dbReference type="RefSeq" id="WP_073191638.1">
    <property type="nucleotide sequence ID" value="NZ_FQTW01000001.1"/>
</dbReference>
<evidence type="ECO:0000259" key="2">
    <source>
        <dbReference type="PROSITE" id="PS50215"/>
    </source>
</evidence>
<dbReference type="PANTHER" id="PTHR11905:SF249">
    <property type="entry name" value="SOL NARAE, ISOFORM C"/>
    <property type="match status" value="1"/>
</dbReference>
<protein>
    <submittedName>
        <fullName evidence="3">Por secretion system C-terminal sorting domain-containing protein</fullName>
    </submittedName>
</protein>
<reference evidence="3 4" key="1">
    <citation type="submission" date="2016-11" db="EMBL/GenBank/DDBJ databases">
        <authorList>
            <person name="Jaros S."/>
            <person name="Januszkiewicz K."/>
            <person name="Wedrychowicz H."/>
        </authorList>
    </citation>
    <scope>NUCLEOTIDE SEQUENCE [LARGE SCALE GENOMIC DNA]</scope>
    <source>
        <strain evidence="3 4">DSM 25661</strain>
    </source>
</reference>
<dbReference type="OrthoDB" id="9792152at2"/>
<evidence type="ECO:0000256" key="1">
    <source>
        <dbReference type="ARBA" id="ARBA00022729"/>
    </source>
</evidence>
<dbReference type="InterPro" id="IPR024079">
    <property type="entry name" value="MetalloPept_cat_dom_sf"/>
</dbReference>
<dbReference type="STRING" id="1155689.SAMN05444278_101529"/>
<dbReference type="Gene3D" id="3.40.390.10">
    <property type="entry name" value="Collagenase (Catalytic Domain)"/>
    <property type="match status" value="1"/>
</dbReference>
<dbReference type="InterPro" id="IPR026444">
    <property type="entry name" value="Secre_tail"/>
</dbReference>
<organism evidence="3 4">
    <name type="scientific">Psychroflexus salarius</name>
    <dbReference type="NCBI Taxonomy" id="1155689"/>
    <lineage>
        <taxon>Bacteria</taxon>
        <taxon>Pseudomonadati</taxon>
        <taxon>Bacteroidota</taxon>
        <taxon>Flavobacteriia</taxon>
        <taxon>Flavobacteriales</taxon>
        <taxon>Flavobacteriaceae</taxon>
        <taxon>Psychroflexus</taxon>
    </lineage>
</organism>
<dbReference type="Pfam" id="PF13583">
    <property type="entry name" value="Reprolysin_4"/>
    <property type="match status" value="1"/>
</dbReference>
<accession>A0A1M4T7D0</accession>
<dbReference type="AlphaFoldDB" id="A0A1M4T7D0"/>
<dbReference type="Pfam" id="PF18962">
    <property type="entry name" value="Por_Secre_tail"/>
    <property type="match status" value="1"/>
</dbReference>
<dbReference type="NCBIfam" id="TIGR04183">
    <property type="entry name" value="Por_Secre_tail"/>
    <property type="match status" value="1"/>
</dbReference>
<dbReference type="GO" id="GO:0006509">
    <property type="term" value="P:membrane protein ectodomain proteolysis"/>
    <property type="evidence" value="ECO:0007669"/>
    <property type="project" value="TreeGrafter"/>
</dbReference>
<dbReference type="SUPFAM" id="SSF55486">
    <property type="entry name" value="Metalloproteases ('zincins'), catalytic domain"/>
    <property type="match status" value="1"/>
</dbReference>
<dbReference type="Proteomes" id="UP000184462">
    <property type="component" value="Unassembled WGS sequence"/>
</dbReference>
<dbReference type="InterPro" id="IPR001590">
    <property type="entry name" value="Peptidase_M12B"/>
</dbReference>
<sequence>MNKSNLSILFIILTFSVGFSQSIWQVNSTQVSKQLPKHISPTAQPVFYQLNKQLLYQKLQKKAKNTEGISLELPYGNTKAELKTFQIQQVFTIPNQKSKSISKRILSYKGTSVEGNESVRITITPIGLFASIIGPNTRKYINPIGHNYAVFNPSDFNKRSFDCLSENNSKKSIETTPKVIDDSLLRTYDLAVACSGEYAQFHINAANANNATDAVKKDIVLSAMVVTIDRVNQIYENDLAISLQLISNNRDLIFLDSSTDPYDNFDSSQLINNNTSVINNIIGENNYDLGHVFTTGGGGIAALGSVCSNIKGAGVTGLPNPVGDPYDVDYVAHEIGHQFGATHTYNNSCGNNRTNFTAFEPGSGQTIMAYAGICAPNVANNSVPYFHSASINQISNFVSFGNGGFCVDSQIINNTAPQIEVVNNYTIPKSTPFKYSASATDLENDNLTYTWEQLDNEISTQPPLAFSTEGPNFKYLPPSEDPFRYFPDLSTVLANENSTTWEVLPNVARNMTFVVTVRDNNMSGGQVSTELSNLTISDAGPFEVTSQNTNSLSYTGNSNIEITWDVAGTDANNINTNEVDILLSTDGGLNFDQILSENTPNDGSEFVDVPNIDASNCRIMIQPVNNIYFAVNTSPFSITKDLSTNDFQAINFKMYPNPTKANVNLEFGTRLEEIQLKVFNIQGKLISENYYQTSSKITLNTEVFSSGVYLVKVEANGTSLIKKLLIN</sequence>
<keyword evidence="4" id="KW-1185">Reference proteome</keyword>
<dbReference type="EMBL" id="FQTW01000001">
    <property type="protein sequence ID" value="SHE40396.1"/>
    <property type="molecule type" value="Genomic_DNA"/>
</dbReference>
<feature type="domain" description="Peptidase M12B" evidence="2">
    <location>
        <begin position="179"/>
        <end position="410"/>
    </location>
</feature>
<dbReference type="GO" id="GO:0004222">
    <property type="term" value="F:metalloendopeptidase activity"/>
    <property type="evidence" value="ECO:0007669"/>
    <property type="project" value="InterPro"/>
</dbReference>
<proteinExistence type="predicted"/>
<evidence type="ECO:0000313" key="4">
    <source>
        <dbReference type="Proteomes" id="UP000184462"/>
    </source>
</evidence>
<name>A0A1M4T7D0_9FLAO</name>
<keyword evidence="1" id="KW-0732">Signal</keyword>
<evidence type="ECO:0000313" key="3">
    <source>
        <dbReference type="EMBL" id="SHE40396.1"/>
    </source>
</evidence>
<dbReference type="PANTHER" id="PTHR11905">
    <property type="entry name" value="ADAM A DISINTEGRIN AND METALLOPROTEASE DOMAIN"/>
    <property type="match status" value="1"/>
</dbReference>
<dbReference type="PROSITE" id="PS50215">
    <property type="entry name" value="ADAM_MEPRO"/>
    <property type="match status" value="1"/>
</dbReference>